<dbReference type="AlphaFoldDB" id="A0A6S8FQ82"/>
<keyword evidence="7" id="KW-0539">Nucleus</keyword>
<dbReference type="GO" id="GO:0046872">
    <property type="term" value="F:metal ion binding"/>
    <property type="evidence" value="ECO:0007669"/>
    <property type="project" value="UniProtKB-KW"/>
</dbReference>
<keyword evidence="5" id="KW-0560">Oxidoreductase</keyword>
<evidence type="ECO:0000313" key="11">
    <source>
        <dbReference type="EMBL" id="CAE0446364.1"/>
    </source>
</evidence>
<name>A0A6S8FQ82_9STRA</name>
<evidence type="ECO:0000313" key="9">
    <source>
        <dbReference type="EMBL" id="CAE0446358.1"/>
    </source>
</evidence>
<keyword evidence="6" id="KW-0408">Iron</keyword>
<dbReference type="InterPro" id="IPR032862">
    <property type="entry name" value="ALKBH6"/>
</dbReference>
<dbReference type="InterPro" id="IPR027450">
    <property type="entry name" value="AlkB-like"/>
</dbReference>
<comment type="similarity">
    <text evidence="2">Belongs to the alkB family.</text>
</comment>
<organism evidence="12">
    <name type="scientific">Aplanochytrium stocchinoi</name>
    <dbReference type="NCBI Taxonomy" id="215587"/>
    <lineage>
        <taxon>Eukaryota</taxon>
        <taxon>Sar</taxon>
        <taxon>Stramenopiles</taxon>
        <taxon>Bigyra</taxon>
        <taxon>Labyrinthulomycetes</taxon>
        <taxon>Thraustochytrida</taxon>
        <taxon>Thraustochytriidae</taxon>
        <taxon>Aplanochytrium</taxon>
    </lineage>
</organism>
<protein>
    <recommendedName>
        <fullName evidence="8">Fe2OG dioxygenase domain-containing protein</fullName>
    </recommendedName>
</protein>
<dbReference type="InterPro" id="IPR037151">
    <property type="entry name" value="AlkB-like_sf"/>
</dbReference>
<dbReference type="Gene3D" id="2.60.120.590">
    <property type="entry name" value="Alpha-ketoglutarate-dependent dioxygenase AlkB-like"/>
    <property type="match status" value="1"/>
</dbReference>
<feature type="domain" description="Fe2OG dioxygenase" evidence="8">
    <location>
        <begin position="148"/>
        <end position="272"/>
    </location>
</feature>
<evidence type="ECO:0000256" key="4">
    <source>
        <dbReference type="ARBA" id="ARBA00022964"/>
    </source>
</evidence>
<evidence type="ECO:0000256" key="7">
    <source>
        <dbReference type="ARBA" id="ARBA00023242"/>
    </source>
</evidence>
<dbReference type="Pfam" id="PF13532">
    <property type="entry name" value="2OG-FeII_Oxy_2"/>
    <property type="match status" value="1"/>
</dbReference>
<dbReference type="PANTHER" id="PTHR46030">
    <property type="entry name" value="ALPHA-KETOGLUTARATE-DEPENDENT DIOXYGENASE ALKB HOMOLOG 6"/>
    <property type="match status" value="1"/>
</dbReference>
<dbReference type="PROSITE" id="PS51471">
    <property type="entry name" value="FE2OG_OXY"/>
    <property type="match status" value="1"/>
</dbReference>
<evidence type="ECO:0000256" key="2">
    <source>
        <dbReference type="ARBA" id="ARBA00007879"/>
    </source>
</evidence>
<dbReference type="EMBL" id="HBIN01021349">
    <property type="protein sequence ID" value="CAE0446358.1"/>
    <property type="molecule type" value="Transcribed_RNA"/>
</dbReference>
<evidence type="ECO:0000313" key="12">
    <source>
        <dbReference type="EMBL" id="CAE0446368.1"/>
    </source>
</evidence>
<evidence type="ECO:0000256" key="6">
    <source>
        <dbReference type="ARBA" id="ARBA00023004"/>
    </source>
</evidence>
<dbReference type="InterPro" id="IPR005123">
    <property type="entry name" value="Oxoglu/Fe-dep_dioxygenase_dom"/>
</dbReference>
<keyword evidence="4" id="KW-0223">Dioxygenase</keyword>
<dbReference type="PANTHER" id="PTHR46030:SF1">
    <property type="entry name" value="ALPHA-KETOGLUTARATE-DEPENDENT DIOXYGENASE ALKB HOMOLOG 6"/>
    <property type="match status" value="1"/>
</dbReference>
<dbReference type="EMBL" id="HBIN01021355">
    <property type="protein sequence ID" value="CAE0446364.1"/>
    <property type="molecule type" value="Transcribed_RNA"/>
</dbReference>
<dbReference type="GO" id="GO:0005634">
    <property type="term" value="C:nucleus"/>
    <property type="evidence" value="ECO:0007669"/>
    <property type="project" value="UniProtKB-SubCell"/>
</dbReference>
<sequence>MDLIKKVRKEVKAHHSSEKTVYESEDVKKPSNPQFPVFPRLSLSNKFDFLLKDSGKAVVDLESFRVRPDVDAIYYIPDFISTSDETNFWKQIHCDAAKWTELTSRRLQRFCLNVKKDGKTDSGFPDYIQQLAEAFVKVGIFKADKSDFPNHVLLNEYIPGQGIMHHTDGEKYEPLVAAISLNSPSVLTFVERQSTDEIGFKKPRVVSRLLLEPRSVVVFKNWVYENAMHGLDGVEEEKCGHIDNLKLVSDGMNKNTIIKRGVRVSITFRREKEGCGHSVPVAGMGTK</sequence>
<evidence type="ECO:0000256" key="3">
    <source>
        <dbReference type="ARBA" id="ARBA00022723"/>
    </source>
</evidence>
<proteinExistence type="inferred from homology"/>
<gene>
    <name evidence="9" type="ORF">ASTO00021_LOCUS16352</name>
    <name evidence="10" type="ORF">ASTO00021_LOCUS16356</name>
    <name evidence="11" type="ORF">ASTO00021_LOCUS16358</name>
    <name evidence="12" type="ORF">ASTO00021_LOCUS16362</name>
</gene>
<accession>A0A6S8FQ82</accession>
<dbReference type="GO" id="GO:0051213">
    <property type="term" value="F:dioxygenase activity"/>
    <property type="evidence" value="ECO:0007669"/>
    <property type="project" value="UniProtKB-KW"/>
</dbReference>
<evidence type="ECO:0000256" key="5">
    <source>
        <dbReference type="ARBA" id="ARBA00023002"/>
    </source>
</evidence>
<dbReference type="EMBL" id="HBIN01021359">
    <property type="protein sequence ID" value="CAE0446368.1"/>
    <property type="molecule type" value="Transcribed_RNA"/>
</dbReference>
<evidence type="ECO:0000256" key="1">
    <source>
        <dbReference type="ARBA" id="ARBA00004123"/>
    </source>
</evidence>
<comment type="subcellular location">
    <subcellularLocation>
        <location evidence="1">Nucleus</location>
    </subcellularLocation>
</comment>
<dbReference type="EMBL" id="HBIN01021353">
    <property type="protein sequence ID" value="CAE0446362.1"/>
    <property type="molecule type" value="Transcribed_RNA"/>
</dbReference>
<reference evidence="12" key="1">
    <citation type="submission" date="2021-01" db="EMBL/GenBank/DDBJ databases">
        <authorList>
            <person name="Corre E."/>
            <person name="Pelletier E."/>
            <person name="Niang G."/>
            <person name="Scheremetjew M."/>
            <person name="Finn R."/>
            <person name="Kale V."/>
            <person name="Holt S."/>
            <person name="Cochrane G."/>
            <person name="Meng A."/>
            <person name="Brown T."/>
            <person name="Cohen L."/>
        </authorList>
    </citation>
    <scope>NUCLEOTIDE SEQUENCE</scope>
    <source>
        <strain evidence="12">GSBS06</strain>
    </source>
</reference>
<keyword evidence="3" id="KW-0479">Metal-binding</keyword>
<evidence type="ECO:0000313" key="10">
    <source>
        <dbReference type="EMBL" id="CAE0446362.1"/>
    </source>
</evidence>
<evidence type="ECO:0000259" key="8">
    <source>
        <dbReference type="PROSITE" id="PS51471"/>
    </source>
</evidence>
<dbReference type="SUPFAM" id="SSF51197">
    <property type="entry name" value="Clavaminate synthase-like"/>
    <property type="match status" value="1"/>
</dbReference>